<evidence type="ECO:0000256" key="1">
    <source>
        <dbReference type="ARBA" id="ARBA00004211"/>
    </source>
</evidence>
<dbReference type="SUPFAM" id="SSF50630">
    <property type="entry name" value="Acid proteases"/>
    <property type="match status" value="1"/>
</dbReference>
<dbReference type="GO" id="GO:0042147">
    <property type="term" value="P:retrograde transport, endosome to Golgi"/>
    <property type="evidence" value="ECO:0007669"/>
    <property type="project" value="TreeGrafter"/>
</dbReference>
<dbReference type="GO" id="GO:0005789">
    <property type="term" value="C:endoplasmic reticulum membrane"/>
    <property type="evidence" value="ECO:0007669"/>
    <property type="project" value="TreeGrafter"/>
</dbReference>
<feature type="domain" description="Peptidase A1" evidence="11">
    <location>
        <begin position="1"/>
        <end position="382"/>
    </location>
</feature>
<dbReference type="InterPro" id="IPR010989">
    <property type="entry name" value="SNARE"/>
</dbReference>
<keyword evidence="8" id="KW-0472">Membrane</keyword>
<dbReference type="Proteomes" id="UP000054383">
    <property type="component" value="Unassembled WGS sequence"/>
</dbReference>
<dbReference type="Pfam" id="PF12352">
    <property type="entry name" value="V-SNARE_C"/>
    <property type="match status" value="1"/>
</dbReference>
<dbReference type="PROSITE" id="PS51767">
    <property type="entry name" value="PEPTIDASE_A1"/>
    <property type="match status" value="1"/>
</dbReference>
<dbReference type="GO" id="GO:0005484">
    <property type="term" value="F:SNAP receptor activity"/>
    <property type="evidence" value="ECO:0007669"/>
    <property type="project" value="TreeGrafter"/>
</dbReference>
<evidence type="ECO:0000256" key="2">
    <source>
        <dbReference type="ARBA" id="ARBA00006108"/>
    </source>
</evidence>
<evidence type="ECO:0000313" key="13">
    <source>
        <dbReference type="Proteomes" id="UP000054383"/>
    </source>
</evidence>
<dbReference type="Pfam" id="PF00026">
    <property type="entry name" value="Asp"/>
    <property type="match status" value="1"/>
</dbReference>
<reference evidence="12 13" key="1">
    <citation type="submission" date="2015-04" db="EMBL/GenBank/DDBJ databases">
        <authorList>
            <person name="Syromyatnikov M.Y."/>
            <person name="Popov V.N."/>
        </authorList>
    </citation>
    <scope>NUCLEOTIDE SEQUENCE [LARGE SCALE GENOMIC DNA]</scope>
    <source>
        <strain evidence="12">WF-38-12</strain>
    </source>
</reference>
<dbReference type="GO" id="GO:0006891">
    <property type="term" value="P:intra-Golgi vesicle-mediated transport"/>
    <property type="evidence" value="ECO:0007669"/>
    <property type="project" value="TreeGrafter"/>
</dbReference>
<dbReference type="GO" id="GO:0000149">
    <property type="term" value="F:SNARE binding"/>
    <property type="evidence" value="ECO:0007669"/>
    <property type="project" value="TreeGrafter"/>
</dbReference>
<dbReference type="Gene3D" id="1.20.58.400">
    <property type="entry name" value="t-snare proteins"/>
    <property type="match status" value="1"/>
</dbReference>
<dbReference type="GO" id="GO:0005794">
    <property type="term" value="C:Golgi apparatus"/>
    <property type="evidence" value="ECO:0007669"/>
    <property type="project" value="TreeGrafter"/>
</dbReference>
<feature type="chain" id="PRO_5006711721" evidence="10">
    <location>
        <begin position="20"/>
        <end position="691"/>
    </location>
</feature>
<dbReference type="PANTHER" id="PTHR21230">
    <property type="entry name" value="VESICLE TRANSPORT V-SNARE PROTEIN VTI1-RELATED"/>
    <property type="match status" value="1"/>
</dbReference>
<dbReference type="AlphaFoldDB" id="A0A0U1M9K4"/>
<feature type="signal peptide" evidence="10">
    <location>
        <begin position="1"/>
        <end position="19"/>
    </location>
</feature>
<dbReference type="GO" id="GO:0012507">
    <property type="term" value="C:ER to Golgi transport vesicle membrane"/>
    <property type="evidence" value="ECO:0007669"/>
    <property type="project" value="TreeGrafter"/>
</dbReference>
<comment type="similarity">
    <text evidence="2">Belongs to the VTI1 family.</text>
</comment>
<dbReference type="CDD" id="cd15862">
    <property type="entry name" value="SNARE_Vti1"/>
    <property type="match status" value="1"/>
</dbReference>
<dbReference type="GO" id="GO:0048280">
    <property type="term" value="P:vesicle fusion with Golgi apparatus"/>
    <property type="evidence" value="ECO:0007669"/>
    <property type="project" value="TreeGrafter"/>
</dbReference>
<dbReference type="SUPFAM" id="SSF58038">
    <property type="entry name" value="SNARE fusion complex"/>
    <property type="match status" value="1"/>
</dbReference>
<dbReference type="InterPro" id="IPR033121">
    <property type="entry name" value="PEPTIDASE_A1"/>
</dbReference>
<keyword evidence="3" id="KW-0813">Transport</keyword>
<organism evidence="12 13">
    <name type="scientific">Talaromyces islandicus</name>
    <name type="common">Penicillium islandicum</name>
    <dbReference type="NCBI Taxonomy" id="28573"/>
    <lineage>
        <taxon>Eukaryota</taxon>
        <taxon>Fungi</taxon>
        <taxon>Dikarya</taxon>
        <taxon>Ascomycota</taxon>
        <taxon>Pezizomycotina</taxon>
        <taxon>Eurotiomycetes</taxon>
        <taxon>Eurotiomycetidae</taxon>
        <taxon>Eurotiales</taxon>
        <taxon>Trichocomaceae</taxon>
        <taxon>Talaromyces</taxon>
        <taxon>Talaromyces sect. Islandici</taxon>
    </lineage>
</organism>
<dbReference type="InterPro" id="IPR007705">
    <property type="entry name" value="Vesicle_trsprt_v-SNARE_N"/>
</dbReference>
<dbReference type="OrthoDB" id="430637at2759"/>
<evidence type="ECO:0000259" key="11">
    <source>
        <dbReference type="PROSITE" id="PS51767"/>
    </source>
</evidence>
<dbReference type="SUPFAM" id="SSF47661">
    <property type="entry name" value="t-snare proteins"/>
    <property type="match status" value="1"/>
</dbReference>
<dbReference type="InterPro" id="IPR021109">
    <property type="entry name" value="Peptidase_aspartic_dom_sf"/>
</dbReference>
<accession>A0A0U1M9K4</accession>
<dbReference type="GO" id="GO:0031201">
    <property type="term" value="C:SNARE complex"/>
    <property type="evidence" value="ECO:0007669"/>
    <property type="project" value="TreeGrafter"/>
</dbReference>
<dbReference type="GO" id="GO:0006896">
    <property type="term" value="P:Golgi to vacuole transport"/>
    <property type="evidence" value="ECO:0007669"/>
    <property type="project" value="TreeGrafter"/>
</dbReference>
<evidence type="ECO:0000256" key="5">
    <source>
        <dbReference type="ARBA" id="ARBA00022927"/>
    </source>
</evidence>
<evidence type="ECO:0000256" key="4">
    <source>
        <dbReference type="ARBA" id="ARBA00022692"/>
    </source>
</evidence>
<dbReference type="Gene3D" id="2.40.70.10">
    <property type="entry name" value="Acid Proteases"/>
    <property type="match status" value="2"/>
</dbReference>
<gene>
    <name evidence="12" type="ORF">PISL3812_09305</name>
</gene>
<sequence length="691" mass="75332">MRSSWITALWGLQLPCAYSLLFPLVQRDKSAVLDLTSEQRRDASSDFAKGDGYAQAPVVSSLAGYSRQGHLLKITDMGPERTADEHNNRNPPPQPLAIPIDIAGHEFEFDRDYNPKASTSYRGDYYGNSNDTVGLGSTQIKEFRFSLAYPEDTIGVGPGNHSFPYSLVDYGIIKSPSYSLWCDDPQTGQGSILFGAVNSAKYHGPLQAFSFNATSSLSIPLKEITIQLDANGSTALGDSSMSKTFAVPDKPLRLQTWFEENSYAMGFSFLPADIANQTYSYLNITALSHLGTLLCSRQDTENHNISFTFGNTTISYPWKELVLNLGDDGCYFAIGKGQETYGYGYIPGGPGVLPDYAGILGTTLLRGLYIAVDYDNSLIGVAPLNKNPGPDNILEIGNGTQLPDAVGDSPATNTPYVADPPIHSSISTGQAALRAAQPTAGKHVVAALGAAALFAAQRQIVLATAPGTALQSIRSITPIQIALSHIIVIMANPLDTDAGSELFSSYEAELKLVQADLNQKLDQIAEASGEQRKAAIRQTERALDEANELLDQMRMEKQNIPSAARSKVNVRFRNYATDIDGLKLKLKSLADDRKALFGDRYTDDPEAGDAHMEQRQQLLSGTERLERSSARLQESQRLALETEDIGRGTLADLQVQRETIERTRQNLHQSEGYVDTSIKTLRGMARWLQIG</sequence>
<evidence type="ECO:0000256" key="8">
    <source>
        <dbReference type="ARBA" id="ARBA00023136"/>
    </source>
</evidence>
<evidence type="ECO:0000256" key="10">
    <source>
        <dbReference type="SAM" id="SignalP"/>
    </source>
</evidence>
<dbReference type="STRING" id="28573.A0A0U1M9K4"/>
<evidence type="ECO:0000256" key="6">
    <source>
        <dbReference type="ARBA" id="ARBA00022989"/>
    </source>
</evidence>
<dbReference type="PANTHER" id="PTHR21230:SF26">
    <property type="entry name" value="VESICLE TRANSPORT THROUGH INTERACTION WITH T-SNARES HOMOLOG 1A"/>
    <property type="match status" value="1"/>
</dbReference>
<dbReference type="SMART" id="SM00397">
    <property type="entry name" value="t_SNARE"/>
    <property type="match status" value="1"/>
</dbReference>
<keyword evidence="6" id="KW-1133">Transmembrane helix</keyword>
<evidence type="ECO:0000256" key="7">
    <source>
        <dbReference type="ARBA" id="ARBA00023054"/>
    </source>
</evidence>
<dbReference type="EMBL" id="CVMT01000012">
    <property type="protein sequence ID" value="CRG92248.1"/>
    <property type="molecule type" value="Genomic_DNA"/>
</dbReference>
<evidence type="ECO:0000256" key="9">
    <source>
        <dbReference type="SAM" id="Coils"/>
    </source>
</evidence>
<keyword evidence="7 9" id="KW-0175">Coiled coil</keyword>
<evidence type="ECO:0000256" key="3">
    <source>
        <dbReference type="ARBA" id="ARBA00022448"/>
    </source>
</evidence>
<dbReference type="Pfam" id="PF05008">
    <property type="entry name" value="V-SNARE"/>
    <property type="match status" value="1"/>
</dbReference>
<dbReference type="Gene3D" id="1.20.5.110">
    <property type="match status" value="1"/>
</dbReference>
<comment type="subcellular location">
    <subcellularLocation>
        <location evidence="1">Membrane</location>
        <topology evidence="1">Single-pass type IV membrane protein</topology>
    </subcellularLocation>
</comment>
<dbReference type="FunFam" id="1.20.58.400:FF:000002">
    <property type="entry name" value="Vesicle transport v-SNARE protein"/>
    <property type="match status" value="1"/>
</dbReference>
<name>A0A0U1M9K4_TALIS</name>
<dbReference type="GO" id="GO:0016236">
    <property type="term" value="P:macroautophagy"/>
    <property type="evidence" value="ECO:0007669"/>
    <property type="project" value="TreeGrafter"/>
</dbReference>
<keyword evidence="5" id="KW-0653">Protein transport</keyword>
<evidence type="ECO:0000313" key="12">
    <source>
        <dbReference type="EMBL" id="CRG92248.1"/>
    </source>
</evidence>
<protein>
    <submittedName>
        <fullName evidence="12">Putative aspartic-type endopeptidase opsB</fullName>
    </submittedName>
</protein>
<dbReference type="GO" id="GO:0005829">
    <property type="term" value="C:cytosol"/>
    <property type="evidence" value="ECO:0007669"/>
    <property type="project" value="GOC"/>
</dbReference>
<keyword evidence="13" id="KW-1185">Reference proteome</keyword>
<proteinExistence type="inferred from homology"/>
<dbReference type="InterPro" id="IPR038407">
    <property type="entry name" value="v-SNARE_N_sf"/>
</dbReference>
<dbReference type="FunFam" id="1.20.5.110:FF:000002">
    <property type="entry name" value="Vesicle transport through interaction with t-SNAREsB"/>
    <property type="match status" value="1"/>
</dbReference>
<feature type="coiled-coil region" evidence="9">
    <location>
        <begin position="510"/>
        <end position="559"/>
    </location>
</feature>
<dbReference type="GO" id="GO:0006886">
    <property type="term" value="P:intracellular protein transport"/>
    <property type="evidence" value="ECO:0007669"/>
    <property type="project" value="InterPro"/>
</dbReference>
<keyword evidence="4" id="KW-0812">Transmembrane</keyword>
<dbReference type="GO" id="GO:0031902">
    <property type="term" value="C:late endosome membrane"/>
    <property type="evidence" value="ECO:0007669"/>
    <property type="project" value="TreeGrafter"/>
</dbReference>
<keyword evidence="10" id="KW-0732">Signal</keyword>
<dbReference type="InterPro" id="IPR000727">
    <property type="entry name" value="T_SNARE_dom"/>
</dbReference>